<dbReference type="Proteomes" id="UP001046870">
    <property type="component" value="Chromosome 4"/>
</dbReference>
<dbReference type="PANTHER" id="PTHR46708">
    <property type="entry name" value="TENASCIN"/>
    <property type="match status" value="1"/>
</dbReference>
<dbReference type="OrthoDB" id="8853266at2759"/>
<dbReference type="InterPro" id="IPR016186">
    <property type="entry name" value="C-type_lectin-like/link_sf"/>
</dbReference>
<evidence type="ECO:0000313" key="6">
    <source>
        <dbReference type="EMBL" id="KAG7481128.1"/>
    </source>
</evidence>
<evidence type="ECO:0000256" key="2">
    <source>
        <dbReference type="SAM" id="Phobius"/>
    </source>
</evidence>
<feature type="domain" description="Fibronectin type-III" evidence="5">
    <location>
        <begin position="142"/>
        <end position="231"/>
    </location>
</feature>
<evidence type="ECO:0000256" key="3">
    <source>
        <dbReference type="SAM" id="SignalP"/>
    </source>
</evidence>
<dbReference type="Gene3D" id="2.60.40.10">
    <property type="entry name" value="Immunoglobulins"/>
    <property type="match status" value="2"/>
</dbReference>
<dbReference type="InterPro" id="IPR013783">
    <property type="entry name" value="Ig-like_fold"/>
</dbReference>
<dbReference type="Gene3D" id="3.10.100.10">
    <property type="entry name" value="Mannose-Binding Protein A, subunit A"/>
    <property type="match status" value="1"/>
</dbReference>
<accession>A0A9D3Q7D8</accession>
<dbReference type="EMBL" id="JAFDVH010000004">
    <property type="protein sequence ID" value="KAG7481128.1"/>
    <property type="molecule type" value="Genomic_DNA"/>
</dbReference>
<dbReference type="SUPFAM" id="SSF49265">
    <property type="entry name" value="Fibronectin type III"/>
    <property type="match status" value="1"/>
</dbReference>
<keyword evidence="1" id="KW-0677">Repeat</keyword>
<feature type="transmembrane region" description="Helical" evidence="2">
    <location>
        <begin position="322"/>
        <end position="345"/>
    </location>
</feature>
<dbReference type="PROSITE" id="PS50041">
    <property type="entry name" value="C_TYPE_LECTIN_2"/>
    <property type="match status" value="1"/>
</dbReference>
<dbReference type="PANTHER" id="PTHR46708:SF2">
    <property type="entry name" value="FIBRONECTIN TYPE-III DOMAIN-CONTAINING PROTEIN"/>
    <property type="match status" value="1"/>
</dbReference>
<dbReference type="CDD" id="cd00037">
    <property type="entry name" value="CLECT"/>
    <property type="match status" value="1"/>
</dbReference>
<dbReference type="SMART" id="SM00060">
    <property type="entry name" value="FN3"/>
    <property type="match status" value="2"/>
</dbReference>
<gene>
    <name evidence="6" type="ORF">MATL_G00063310</name>
</gene>
<keyword evidence="7" id="KW-1185">Reference proteome</keyword>
<evidence type="ECO:0008006" key="8">
    <source>
        <dbReference type="Google" id="ProtNLM"/>
    </source>
</evidence>
<dbReference type="SMART" id="SM00034">
    <property type="entry name" value="CLECT"/>
    <property type="match status" value="1"/>
</dbReference>
<dbReference type="InterPro" id="IPR003961">
    <property type="entry name" value="FN3_dom"/>
</dbReference>
<dbReference type="Pfam" id="PF00041">
    <property type="entry name" value="fn3"/>
    <property type="match status" value="1"/>
</dbReference>
<dbReference type="InterPro" id="IPR016187">
    <property type="entry name" value="CTDL_fold"/>
</dbReference>
<dbReference type="Pfam" id="PF00059">
    <property type="entry name" value="Lectin_C"/>
    <property type="match status" value="1"/>
</dbReference>
<feature type="signal peptide" evidence="3">
    <location>
        <begin position="1"/>
        <end position="27"/>
    </location>
</feature>
<sequence>MSKLQQTGMRCLATFWVFCQSFPAVLGDLPLVVVRSERSWEAARAHCRKHYVDLAVADTEAEYDLLLRETDGESGSLWIGLQNSAPGGWRWVDKHELSYDRWYRESRGPRCGSVDMGLAGDRKLLPRLCEEHHAFVCQGASPPDKVEVGAVGTDFVSLRWDRPAFMESVPHSFNISYTSSSGSSSSFISPSNSTLITSLQPGEQYTLWISTVTETVQSLPACVTVTTHLEAPVGVRIDSIYSCVSVSWADPGWGSHTAQCNISYSSLYGHHSGFILTPPFCSHMTITGLLPQTEYMLNITAVNQSGASSLPVTVFLFTSAPAVTVVAMVLRGLQCVFLGLFFWLLCHFHWKRNYDVERTPVETTEEMFFTPQEV</sequence>
<keyword evidence="2" id="KW-0472">Membrane</keyword>
<dbReference type="InterPro" id="IPR050991">
    <property type="entry name" value="ECM_Regulatory_Proteins"/>
</dbReference>
<evidence type="ECO:0000256" key="1">
    <source>
        <dbReference type="ARBA" id="ARBA00022737"/>
    </source>
</evidence>
<keyword evidence="2" id="KW-0812">Transmembrane</keyword>
<dbReference type="PROSITE" id="PS50853">
    <property type="entry name" value="FN3"/>
    <property type="match status" value="2"/>
</dbReference>
<organism evidence="6 7">
    <name type="scientific">Megalops atlanticus</name>
    <name type="common">Tarpon</name>
    <name type="synonym">Clupea gigantea</name>
    <dbReference type="NCBI Taxonomy" id="7932"/>
    <lineage>
        <taxon>Eukaryota</taxon>
        <taxon>Metazoa</taxon>
        <taxon>Chordata</taxon>
        <taxon>Craniata</taxon>
        <taxon>Vertebrata</taxon>
        <taxon>Euteleostomi</taxon>
        <taxon>Actinopterygii</taxon>
        <taxon>Neopterygii</taxon>
        <taxon>Teleostei</taxon>
        <taxon>Elopiformes</taxon>
        <taxon>Megalopidae</taxon>
        <taxon>Megalops</taxon>
    </lineage>
</organism>
<feature type="chain" id="PRO_5039666247" description="C-type lectin domain-containing protein" evidence="3">
    <location>
        <begin position="28"/>
        <end position="374"/>
    </location>
</feature>
<feature type="domain" description="Fibronectin type-III" evidence="5">
    <location>
        <begin position="232"/>
        <end position="322"/>
    </location>
</feature>
<dbReference type="CDD" id="cd00063">
    <property type="entry name" value="FN3"/>
    <property type="match status" value="2"/>
</dbReference>
<dbReference type="InterPro" id="IPR036116">
    <property type="entry name" value="FN3_sf"/>
</dbReference>
<feature type="domain" description="C-type lectin" evidence="4">
    <location>
        <begin position="35"/>
        <end position="138"/>
    </location>
</feature>
<proteinExistence type="predicted"/>
<name>A0A9D3Q7D8_MEGAT</name>
<dbReference type="SUPFAM" id="SSF56436">
    <property type="entry name" value="C-type lectin-like"/>
    <property type="match status" value="1"/>
</dbReference>
<keyword evidence="2" id="KW-1133">Transmembrane helix</keyword>
<dbReference type="AlphaFoldDB" id="A0A9D3Q7D8"/>
<reference evidence="6" key="1">
    <citation type="submission" date="2021-01" db="EMBL/GenBank/DDBJ databases">
        <authorList>
            <person name="Zahm M."/>
            <person name="Roques C."/>
            <person name="Cabau C."/>
            <person name="Klopp C."/>
            <person name="Donnadieu C."/>
            <person name="Jouanno E."/>
            <person name="Lampietro C."/>
            <person name="Louis A."/>
            <person name="Herpin A."/>
            <person name="Echchiki A."/>
            <person name="Berthelot C."/>
            <person name="Parey E."/>
            <person name="Roest-Crollius H."/>
            <person name="Braasch I."/>
            <person name="Postlethwait J."/>
            <person name="Bobe J."/>
            <person name="Montfort J."/>
            <person name="Bouchez O."/>
            <person name="Begum T."/>
            <person name="Mejri S."/>
            <person name="Adams A."/>
            <person name="Chen W.-J."/>
            <person name="Guiguen Y."/>
        </authorList>
    </citation>
    <scope>NUCLEOTIDE SEQUENCE</scope>
    <source>
        <strain evidence="6">YG-15Mar2019-1</strain>
        <tissue evidence="6">Brain</tissue>
    </source>
</reference>
<evidence type="ECO:0000259" key="5">
    <source>
        <dbReference type="PROSITE" id="PS50853"/>
    </source>
</evidence>
<comment type="caution">
    <text evidence="6">The sequence shown here is derived from an EMBL/GenBank/DDBJ whole genome shotgun (WGS) entry which is preliminary data.</text>
</comment>
<dbReference type="InterPro" id="IPR001304">
    <property type="entry name" value="C-type_lectin-like"/>
</dbReference>
<evidence type="ECO:0000313" key="7">
    <source>
        <dbReference type="Proteomes" id="UP001046870"/>
    </source>
</evidence>
<keyword evidence="3" id="KW-0732">Signal</keyword>
<evidence type="ECO:0000259" key="4">
    <source>
        <dbReference type="PROSITE" id="PS50041"/>
    </source>
</evidence>
<protein>
    <recommendedName>
        <fullName evidence="8">C-type lectin domain-containing protein</fullName>
    </recommendedName>
</protein>